<dbReference type="InterPro" id="IPR024607">
    <property type="entry name" value="Sulfatase_CS"/>
</dbReference>
<keyword evidence="6" id="KW-0808">Transferase</keyword>
<keyword evidence="7" id="KW-1185">Reference proteome</keyword>
<dbReference type="GO" id="GO:0016740">
    <property type="term" value="F:transferase activity"/>
    <property type="evidence" value="ECO:0007669"/>
    <property type="project" value="UniProtKB-KW"/>
</dbReference>
<dbReference type="InterPro" id="IPR050738">
    <property type="entry name" value="Sulfatase"/>
</dbReference>
<dbReference type="InterPro" id="IPR017850">
    <property type="entry name" value="Alkaline_phosphatase_core_sf"/>
</dbReference>
<evidence type="ECO:0000256" key="4">
    <source>
        <dbReference type="ARBA" id="ARBA00022837"/>
    </source>
</evidence>
<evidence type="ECO:0000313" key="6">
    <source>
        <dbReference type="EMBL" id="NWK56977.1"/>
    </source>
</evidence>
<name>A0A851GPP0_9BACT</name>
<keyword evidence="3 6" id="KW-0378">Hydrolase</keyword>
<evidence type="ECO:0000256" key="2">
    <source>
        <dbReference type="ARBA" id="ARBA00022723"/>
    </source>
</evidence>
<comment type="similarity">
    <text evidence="1">Belongs to the sulfatase family.</text>
</comment>
<comment type="caution">
    <text evidence="6">The sequence shown here is derived from an EMBL/GenBank/DDBJ whole genome shotgun (WGS) entry which is preliminary data.</text>
</comment>
<sequence length="549" mass="61500">MALFAGTLPATAAELIHDADHYILKAQHGEQWAKDDAAVNARLEEFKKKNGGKSPNILYILIDDMGYGDMGIPELNGLRGYETPNVNKFSDESMRLNRMYTEPSCTPTRCAFMTGRQPHRYNMGDTAVDIAGFGLPAKEKTLPEVLSEAGYNTTHIGKWHMGDIKESWPHNQGFDYAAFPIHQQGQLTVFNDDAAKEGVAVSIGPGQYNDRFTKDKWFRPNPAAMVVGCEATKGGTVREVHMKPGERWTEKKYEEMNQRYQDQTLEHLRKLAKQDKPFFLQYWPLIPLSNPRATTDNYTTPNGGTYVEKMKKLDGWIGDILEEVDKLKLAENTIVVIMGDNGHFTKYSPGSGYTAMIFKGGKADTTEGGVRVDAFVRWPGMIEKDSIVNDIVHVADLYTTLSVLAGAKDKLPTDRLIDGVDQSALLLEGETKGRRDTVFIYSGPKMEAVVKEHIKLKVPGPGENPIGAKFYDLQRDTREEYPVSTEIGAWGGAEMVRVIQRHMVMKKKYPDTDADRGLPYDGIENLRPETKAAVQAFLIKNKILLEQKK</sequence>
<evidence type="ECO:0000256" key="3">
    <source>
        <dbReference type="ARBA" id="ARBA00022801"/>
    </source>
</evidence>
<keyword evidence="2" id="KW-0479">Metal-binding</keyword>
<dbReference type="Gene3D" id="3.40.720.10">
    <property type="entry name" value="Alkaline Phosphatase, subunit A"/>
    <property type="match status" value="1"/>
</dbReference>
<dbReference type="GO" id="GO:0046872">
    <property type="term" value="F:metal ion binding"/>
    <property type="evidence" value="ECO:0007669"/>
    <property type="project" value="UniProtKB-KW"/>
</dbReference>
<dbReference type="InterPro" id="IPR000917">
    <property type="entry name" value="Sulfatase_N"/>
</dbReference>
<dbReference type="EMBL" id="JACBAZ010000007">
    <property type="protein sequence ID" value="NWK56977.1"/>
    <property type="molecule type" value="Genomic_DNA"/>
</dbReference>
<dbReference type="Pfam" id="PF00884">
    <property type="entry name" value="Sulfatase"/>
    <property type="match status" value="1"/>
</dbReference>
<organism evidence="6 7">
    <name type="scientific">Oceaniferula marina</name>
    <dbReference type="NCBI Taxonomy" id="2748318"/>
    <lineage>
        <taxon>Bacteria</taxon>
        <taxon>Pseudomonadati</taxon>
        <taxon>Verrucomicrobiota</taxon>
        <taxon>Verrucomicrobiia</taxon>
        <taxon>Verrucomicrobiales</taxon>
        <taxon>Verrucomicrobiaceae</taxon>
        <taxon>Oceaniferula</taxon>
    </lineage>
</organism>
<dbReference type="AlphaFoldDB" id="A0A851GPP0"/>
<dbReference type="PANTHER" id="PTHR42693">
    <property type="entry name" value="ARYLSULFATASE FAMILY MEMBER"/>
    <property type="match status" value="1"/>
</dbReference>
<gene>
    <name evidence="6" type="ORF">HW115_15245</name>
</gene>
<dbReference type="GO" id="GO:0004065">
    <property type="term" value="F:arylsulfatase activity"/>
    <property type="evidence" value="ECO:0007669"/>
    <property type="project" value="TreeGrafter"/>
</dbReference>
<dbReference type="SUPFAM" id="SSF53649">
    <property type="entry name" value="Alkaline phosphatase-like"/>
    <property type="match status" value="1"/>
</dbReference>
<dbReference type="Gene3D" id="3.30.1120.10">
    <property type="match status" value="1"/>
</dbReference>
<dbReference type="PROSITE" id="PS00149">
    <property type="entry name" value="SULFATASE_2"/>
    <property type="match status" value="1"/>
</dbReference>
<accession>A0A851GPP0</accession>
<dbReference type="Proteomes" id="UP000557872">
    <property type="component" value="Unassembled WGS sequence"/>
</dbReference>
<evidence type="ECO:0000256" key="1">
    <source>
        <dbReference type="ARBA" id="ARBA00008779"/>
    </source>
</evidence>
<evidence type="ECO:0000313" key="7">
    <source>
        <dbReference type="Proteomes" id="UP000557872"/>
    </source>
</evidence>
<proteinExistence type="inferred from homology"/>
<keyword evidence="4" id="KW-0106">Calcium</keyword>
<reference evidence="6 7" key="1">
    <citation type="submission" date="2020-07" db="EMBL/GenBank/DDBJ databases">
        <title>Roseicoccus Jingziensis gen. nov., sp. nov., isolated from coastal seawater.</title>
        <authorList>
            <person name="Feng X."/>
        </authorList>
    </citation>
    <scope>NUCLEOTIDE SEQUENCE [LARGE SCALE GENOMIC DNA]</scope>
    <source>
        <strain evidence="6 7">N1E253</strain>
    </source>
</reference>
<protein>
    <submittedName>
        <fullName evidence="6">Sulfatase-like hydrolase/transferase</fullName>
    </submittedName>
</protein>
<dbReference type="PANTHER" id="PTHR42693:SF33">
    <property type="entry name" value="ARYLSULFATASE"/>
    <property type="match status" value="1"/>
</dbReference>
<dbReference type="PROSITE" id="PS00523">
    <property type="entry name" value="SULFATASE_1"/>
    <property type="match status" value="1"/>
</dbReference>
<evidence type="ECO:0000259" key="5">
    <source>
        <dbReference type="Pfam" id="PF00884"/>
    </source>
</evidence>
<feature type="domain" description="Sulfatase N-terminal" evidence="5">
    <location>
        <begin position="55"/>
        <end position="406"/>
    </location>
</feature>